<dbReference type="CDD" id="cd00093">
    <property type="entry name" value="HTH_XRE"/>
    <property type="match status" value="1"/>
</dbReference>
<keyword evidence="4" id="KW-1185">Reference proteome</keyword>
<dbReference type="Gene3D" id="1.10.10.2910">
    <property type="match status" value="1"/>
</dbReference>
<dbReference type="SUPFAM" id="SSF47413">
    <property type="entry name" value="lambda repressor-like DNA-binding domains"/>
    <property type="match status" value="1"/>
</dbReference>
<accession>A0ABZ2BTP5</accession>
<evidence type="ECO:0000313" key="4">
    <source>
        <dbReference type="Proteomes" id="UP001318682"/>
    </source>
</evidence>
<evidence type="ECO:0000259" key="2">
    <source>
        <dbReference type="PROSITE" id="PS50943"/>
    </source>
</evidence>
<organism evidence="3 4">
    <name type="scientific">Roseobacter fucihabitans</name>
    <dbReference type="NCBI Taxonomy" id="1537242"/>
    <lineage>
        <taxon>Bacteria</taxon>
        <taxon>Pseudomonadati</taxon>
        <taxon>Pseudomonadota</taxon>
        <taxon>Alphaproteobacteria</taxon>
        <taxon>Rhodobacterales</taxon>
        <taxon>Roseobacteraceae</taxon>
        <taxon>Roseobacter</taxon>
    </lineage>
</organism>
<dbReference type="Pfam" id="PF13560">
    <property type="entry name" value="HTH_31"/>
    <property type="match status" value="1"/>
</dbReference>
<evidence type="ECO:0000313" key="3">
    <source>
        <dbReference type="EMBL" id="WVX49396.1"/>
    </source>
</evidence>
<dbReference type="PANTHER" id="PTHR43236">
    <property type="entry name" value="ANTITOXIN HIGA1"/>
    <property type="match status" value="1"/>
</dbReference>
<reference evidence="4" key="1">
    <citation type="submission" date="2024-01" db="EMBL/GenBank/DDBJ databases">
        <title>Roseobacter fucihabitans sp. nov., isolated from the brown alga Fucus spiralis.</title>
        <authorList>
            <person name="Hahnke S."/>
            <person name="Berger M."/>
            <person name="Schlingloff A."/>
            <person name="Athale I."/>
            <person name="Neumann-Schaal M."/>
            <person name="Adenaya A."/>
            <person name="Poehlein A."/>
            <person name="Daniel R."/>
            <person name="Pertersen J."/>
            <person name="Brinkhoff T."/>
        </authorList>
    </citation>
    <scope>NUCLEOTIDE SEQUENCE [LARGE SCALE GENOMIC DNA]</scope>
    <source>
        <strain evidence="4">B14</strain>
    </source>
</reference>
<dbReference type="PANTHER" id="PTHR43236:SF1">
    <property type="entry name" value="BLL7220 PROTEIN"/>
    <property type="match status" value="1"/>
</dbReference>
<dbReference type="Gene3D" id="1.10.260.40">
    <property type="entry name" value="lambda repressor-like DNA-binding domains"/>
    <property type="match status" value="1"/>
</dbReference>
<name>A0ABZ2BTP5_9RHOB</name>
<proteinExistence type="inferred from homology"/>
<protein>
    <recommendedName>
        <fullName evidence="2">HTH cro/C1-type domain-containing protein</fullName>
    </recommendedName>
</protein>
<dbReference type="Proteomes" id="UP001318682">
    <property type="component" value="Chromosome"/>
</dbReference>
<dbReference type="PROSITE" id="PS50943">
    <property type="entry name" value="HTH_CROC1"/>
    <property type="match status" value="1"/>
</dbReference>
<sequence>MSIAAGFIGARLSQARRARAITAADLGDMTNVSSQSISKYENGHQTPRRDVVDRFVNVLHFPTQFFFRPVDETDQKPVFFRSKLSAQTISLDRAKVRLEWMKEIVDYLGEFFDFPDLSLPQTDLDQIDPLNITLDDIENLAISVRSQWGISSGPMTNCLEHIEESGILVSRIHVRAEKVDAFSQWSDKFGIPFMLLSRDKASAVRQRFDALHELCHILIHKNVTPSQLNNRATYKLLEKQADTFASYMLLPETDFLDELYSPTLDGMLSMKERWGVSVGAMIMRCKSLDLLDDASVKRMWMNYTRRGWRKGEPFDGKTEKETPYLMKRSFEMLIEAGVKTQDEITSDLPYPLDDLEEIAGLPTGSLGSTTRIRAEPKLKSSVISDDNVVTLFNRDKV</sequence>
<dbReference type="InterPro" id="IPR010359">
    <property type="entry name" value="IrrE_HExxH"/>
</dbReference>
<dbReference type="Pfam" id="PF06114">
    <property type="entry name" value="Peptidase_M78"/>
    <property type="match status" value="1"/>
</dbReference>
<comment type="similarity">
    <text evidence="1">Belongs to the short-chain fatty acyl-CoA assimilation regulator (ScfR) family.</text>
</comment>
<dbReference type="InterPro" id="IPR001387">
    <property type="entry name" value="Cro/C1-type_HTH"/>
</dbReference>
<dbReference type="RefSeq" id="WP_187429605.1">
    <property type="nucleotide sequence ID" value="NZ_CP143423.1"/>
</dbReference>
<evidence type="ECO:0000256" key="1">
    <source>
        <dbReference type="ARBA" id="ARBA00007227"/>
    </source>
</evidence>
<dbReference type="InterPro" id="IPR010982">
    <property type="entry name" value="Lambda_DNA-bd_dom_sf"/>
</dbReference>
<gene>
    <name evidence="3" type="ORF">ROLI_024900</name>
</gene>
<dbReference type="EMBL" id="CP143423">
    <property type="protein sequence ID" value="WVX49396.1"/>
    <property type="molecule type" value="Genomic_DNA"/>
</dbReference>
<dbReference type="InterPro" id="IPR052345">
    <property type="entry name" value="Rad_response_metalloprotease"/>
</dbReference>
<feature type="domain" description="HTH cro/C1-type" evidence="2">
    <location>
        <begin position="12"/>
        <end position="66"/>
    </location>
</feature>
<dbReference type="SMART" id="SM00530">
    <property type="entry name" value="HTH_XRE"/>
    <property type="match status" value="1"/>
</dbReference>